<dbReference type="PROSITE" id="PS50887">
    <property type="entry name" value="GGDEF"/>
    <property type="match status" value="1"/>
</dbReference>
<evidence type="ECO:0000259" key="6">
    <source>
        <dbReference type="PROSITE" id="PS50887"/>
    </source>
</evidence>
<organism evidence="7 8">
    <name type="scientific">Permianibacter aggregans</name>
    <dbReference type="NCBI Taxonomy" id="1510150"/>
    <lineage>
        <taxon>Bacteria</taxon>
        <taxon>Pseudomonadati</taxon>
        <taxon>Pseudomonadota</taxon>
        <taxon>Gammaproteobacteria</taxon>
        <taxon>Pseudomonadales</taxon>
        <taxon>Pseudomonadaceae</taxon>
        <taxon>Permianibacter</taxon>
    </lineage>
</organism>
<comment type="catalytic activity">
    <reaction evidence="4">
        <text>2 GTP = 3',3'-c-di-GMP + 2 diphosphate</text>
        <dbReference type="Rhea" id="RHEA:24898"/>
        <dbReference type="ChEBI" id="CHEBI:33019"/>
        <dbReference type="ChEBI" id="CHEBI:37565"/>
        <dbReference type="ChEBI" id="CHEBI:58805"/>
        <dbReference type="EC" id="2.7.7.65"/>
    </reaction>
</comment>
<dbReference type="FunFam" id="3.30.70.270:FF:000001">
    <property type="entry name" value="Diguanylate cyclase domain protein"/>
    <property type="match status" value="1"/>
</dbReference>
<dbReference type="PROSITE" id="PS51257">
    <property type="entry name" value="PROKAR_LIPOPROTEIN"/>
    <property type="match status" value="1"/>
</dbReference>
<dbReference type="GO" id="GO:1902201">
    <property type="term" value="P:negative regulation of bacterial-type flagellum-dependent cell motility"/>
    <property type="evidence" value="ECO:0007669"/>
    <property type="project" value="TreeGrafter"/>
</dbReference>
<dbReference type="RefSeq" id="WP_157591443.1">
    <property type="nucleotide sequence ID" value="NZ_CP037953.1"/>
</dbReference>
<dbReference type="Pfam" id="PF00990">
    <property type="entry name" value="GGDEF"/>
    <property type="match status" value="1"/>
</dbReference>
<dbReference type="GO" id="GO:0052621">
    <property type="term" value="F:diguanylate cyclase activity"/>
    <property type="evidence" value="ECO:0007669"/>
    <property type="project" value="UniProtKB-EC"/>
</dbReference>
<feature type="transmembrane region" description="Helical" evidence="5">
    <location>
        <begin position="116"/>
        <end position="136"/>
    </location>
</feature>
<dbReference type="Gene3D" id="3.30.70.270">
    <property type="match status" value="1"/>
</dbReference>
<feature type="transmembrane region" description="Helical" evidence="5">
    <location>
        <begin position="45"/>
        <end position="66"/>
    </location>
</feature>
<protein>
    <recommendedName>
        <fullName evidence="3">diguanylate cyclase</fullName>
        <ecNumber evidence="3">2.7.7.65</ecNumber>
    </recommendedName>
</protein>
<gene>
    <name evidence="7" type="ORF">EV696_101114</name>
</gene>
<dbReference type="EMBL" id="SNYM01000001">
    <property type="protein sequence ID" value="TDQ51144.1"/>
    <property type="molecule type" value="Genomic_DNA"/>
</dbReference>
<dbReference type="InterPro" id="IPR050469">
    <property type="entry name" value="Diguanylate_Cyclase"/>
</dbReference>
<dbReference type="InterPro" id="IPR000160">
    <property type="entry name" value="GGDEF_dom"/>
</dbReference>
<comment type="caution">
    <text evidence="7">The sequence shown here is derived from an EMBL/GenBank/DDBJ whole genome shotgun (WGS) entry which is preliminary data.</text>
</comment>
<evidence type="ECO:0000256" key="2">
    <source>
        <dbReference type="ARBA" id="ARBA00004533"/>
    </source>
</evidence>
<keyword evidence="5" id="KW-0472">Membrane</keyword>
<dbReference type="PANTHER" id="PTHR45138:SF9">
    <property type="entry name" value="DIGUANYLATE CYCLASE DGCM-RELATED"/>
    <property type="match status" value="1"/>
</dbReference>
<dbReference type="AlphaFoldDB" id="A0A4R6V4Q9"/>
<evidence type="ECO:0000313" key="7">
    <source>
        <dbReference type="EMBL" id="TDQ51144.1"/>
    </source>
</evidence>
<evidence type="ECO:0000256" key="5">
    <source>
        <dbReference type="SAM" id="Phobius"/>
    </source>
</evidence>
<evidence type="ECO:0000313" key="8">
    <source>
        <dbReference type="Proteomes" id="UP000295375"/>
    </source>
</evidence>
<accession>A0A4R6V4Q9</accession>
<evidence type="ECO:0000256" key="4">
    <source>
        <dbReference type="ARBA" id="ARBA00034247"/>
    </source>
</evidence>
<comment type="subcellular location">
    <subcellularLocation>
        <location evidence="2">Cell inner membrane</location>
    </subcellularLocation>
</comment>
<dbReference type="PANTHER" id="PTHR45138">
    <property type="entry name" value="REGULATORY COMPONENTS OF SENSORY TRANSDUCTION SYSTEM"/>
    <property type="match status" value="1"/>
</dbReference>
<dbReference type="GO" id="GO:0043709">
    <property type="term" value="P:cell adhesion involved in single-species biofilm formation"/>
    <property type="evidence" value="ECO:0007669"/>
    <property type="project" value="TreeGrafter"/>
</dbReference>
<feature type="transmembrane region" description="Helical" evidence="5">
    <location>
        <begin position="142"/>
        <end position="161"/>
    </location>
</feature>
<feature type="transmembrane region" description="Helical" evidence="5">
    <location>
        <begin position="78"/>
        <end position="104"/>
    </location>
</feature>
<dbReference type="EC" id="2.7.7.65" evidence="3"/>
<keyword evidence="5" id="KW-1133">Transmembrane helix</keyword>
<keyword evidence="5" id="KW-0812">Transmembrane</keyword>
<sequence>MNTRASPLLNRLQTDFQLAIISVFGACTVAVISPFAAYRFLSGNFWVGVLDTLLVLLIGGVVVYAWRSGNNERAGRVLVLVSSVGACASSELLGVAGLFWMSTAIVTNFFLTRHRLYAATITLAAIIFLVVDGRAFSSVPQMVSFTATALLLGTLSYIISFRYDLQHRKLEQLATRDPLTGALNRRIMTVELQRAVDTFKRDVNPVSLILIDLDHFKQINDRHGHDAGDQVLVRFAHLASEHIRQVDRFFRFGGEEFLLLLPNTDWHGAEHFAEKLRQQMEQDLKSPGGRVTISIGAAVLKNGEDWPCWLARADAALYKAKSLGRNRAELDEHGAPHSPEFIRVTN</sequence>
<dbReference type="InterPro" id="IPR029787">
    <property type="entry name" value="Nucleotide_cyclase"/>
</dbReference>
<reference evidence="7 8" key="1">
    <citation type="submission" date="2019-03" db="EMBL/GenBank/DDBJ databases">
        <title>Genomic Encyclopedia of Type Strains, Phase IV (KMG-IV): sequencing the most valuable type-strain genomes for metagenomic binning, comparative biology and taxonomic classification.</title>
        <authorList>
            <person name="Goeker M."/>
        </authorList>
    </citation>
    <scope>NUCLEOTIDE SEQUENCE [LARGE SCALE GENOMIC DNA]</scope>
    <source>
        <strain evidence="7 8">DSM 103792</strain>
    </source>
</reference>
<evidence type="ECO:0000256" key="1">
    <source>
        <dbReference type="ARBA" id="ARBA00001946"/>
    </source>
</evidence>
<dbReference type="SMART" id="SM00267">
    <property type="entry name" value="GGDEF"/>
    <property type="match status" value="1"/>
</dbReference>
<dbReference type="Proteomes" id="UP000295375">
    <property type="component" value="Unassembled WGS sequence"/>
</dbReference>
<dbReference type="CDD" id="cd01949">
    <property type="entry name" value="GGDEF"/>
    <property type="match status" value="1"/>
</dbReference>
<dbReference type="SUPFAM" id="SSF55073">
    <property type="entry name" value="Nucleotide cyclase"/>
    <property type="match status" value="1"/>
</dbReference>
<proteinExistence type="predicted"/>
<dbReference type="InterPro" id="IPR043128">
    <property type="entry name" value="Rev_trsase/Diguanyl_cyclase"/>
</dbReference>
<dbReference type="NCBIfam" id="TIGR00254">
    <property type="entry name" value="GGDEF"/>
    <property type="match status" value="1"/>
</dbReference>
<name>A0A4R6V4Q9_9GAMM</name>
<evidence type="ECO:0000256" key="3">
    <source>
        <dbReference type="ARBA" id="ARBA00012528"/>
    </source>
</evidence>
<feature type="domain" description="GGDEF" evidence="6">
    <location>
        <begin position="204"/>
        <end position="333"/>
    </location>
</feature>
<comment type="cofactor">
    <cofactor evidence="1">
        <name>Mg(2+)</name>
        <dbReference type="ChEBI" id="CHEBI:18420"/>
    </cofactor>
</comment>
<keyword evidence="8" id="KW-1185">Reference proteome</keyword>
<dbReference type="GO" id="GO:0005886">
    <property type="term" value="C:plasma membrane"/>
    <property type="evidence" value="ECO:0007669"/>
    <property type="project" value="UniProtKB-SubCell"/>
</dbReference>
<feature type="transmembrane region" description="Helical" evidence="5">
    <location>
        <begin position="16"/>
        <end position="38"/>
    </location>
</feature>